<sequence>MLDTRQTELSCWHHHMSPTTAATLHQCLEYTNQGQKLPLARPISDSHAPNTSGPRASRKTEQSHSGRNDCHWLLSTQTSARSRATIQIRSYSAPLAERPAGTFASRADRRRLFLLGSLSSEMALPNEAQPDMGLLADNGSVDQGGQGTAEEAKDAGEPAGDGEANAKDKQDNEDNEDNEDINGENKKDNSGDEDPDDDDDDDVGDDDVDDEDDGVVRCVCGERNDGELMIQCEICQIWQHTLCMGIRDEAHIPDKYYCEKCRPEDHPYISSRPRTVVLAEASALGVSTMMRRSAVMAVAKMTAREEYRAASAAAAIAASVAAAATGTKPANGKRTPKKPARKTEDAAAAGTSPTSKAARKGRRSRRSTRGGADNDGPENSEEDYEDGGKQKDGSRTSSSPSGNANGTEDGSPTGAKRANSGSRKTQQTPRRSANPANGSRKRRRTTGRQSTGGTHEQGALESAEGEGEGDEGSDSDTDSGAAEDLVARMMGVKQEPKGKAKSRLPKSRTRSVSTIVKGSVNRSSAELMQDGLGLASALGSPRGRIGGGSSSSNSKLDFQMDASEARRGHSVPGSPRQLSPSPSLQSLLYSSVAAAIADGKFDAGGSSKADKLCKRKRAGGSVRNTKRQRMTVSATNSPYVGDGGGFATFGGSNPSFQQQRSKDAKSAAVAAAAADKA</sequence>
<evidence type="ECO:0000313" key="1">
    <source>
        <dbReference type="EMBL" id="KAJ1888312.1"/>
    </source>
</evidence>
<dbReference type="EMBL" id="JANBPG010001782">
    <property type="protein sequence ID" value="KAJ1888312.1"/>
    <property type="molecule type" value="Genomic_DNA"/>
</dbReference>
<organism evidence="1 2">
    <name type="scientific">Kickxella alabastrina</name>
    <dbReference type="NCBI Taxonomy" id="61397"/>
    <lineage>
        <taxon>Eukaryota</taxon>
        <taxon>Fungi</taxon>
        <taxon>Fungi incertae sedis</taxon>
        <taxon>Zoopagomycota</taxon>
        <taxon>Kickxellomycotina</taxon>
        <taxon>Kickxellomycetes</taxon>
        <taxon>Kickxellales</taxon>
        <taxon>Kickxellaceae</taxon>
        <taxon>Kickxella</taxon>
    </lineage>
</organism>
<feature type="non-terminal residue" evidence="1">
    <location>
        <position position="677"/>
    </location>
</feature>
<proteinExistence type="predicted"/>
<reference evidence="1" key="1">
    <citation type="submission" date="2022-07" db="EMBL/GenBank/DDBJ databases">
        <title>Phylogenomic reconstructions and comparative analyses of Kickxellomycotina fungi.</title>
        <authorList>
            <person name="Reynolds N.K."/>
            <person name="Stajich J.E."/>
            <person name="Barry K."/>
            <person name="Grigoriev I.V."/>
            <person name="Crous P."/>
            <person name="Smith M.E."/>
        </authorList>
    </citation>
    <scope>NUCLEOTIDE SEQUENCE</scope>
    <source>
        <strain evidence="1">Benny 63K</strain>
    </source>
</reference>
<accession>A0ACC1I9S8</accession>
<protein>
    <submittedName>
        <fullName evidence="1">Histone deacetylase complex subunit</fullName>
    </submittedName>
</protein>
<keyword evidence="2" id="KW-1185">Reference proteome</keyword>
<name>A0ACC1I9S8_9FUNG</name>
<comment type="caution">
    <text evidence="1">The sequence shown here is derived from an EMBL/GenBank/DDBJ whole genome shotgun (WGS) entry which is preliminary data.</text>
</comment>
<gene>
    <name evidence="1" type="primary">CTI6</name>
    <name evidence="1" type="ORF">LPJ66_008641</name>
</gene>
<evidence type="ECO:0000313" key="2">
    <source>
        <dbReference type="Proteomes" id="UP001150581"/>
    </source>
</evidence>
<dbReference type="Proteomes" id="UP001150581">
    <property type="component" value="Unassembled WGS sequence"/>
</dbReference>